<dbReference type="KEGG" id="bbgw:UT28_C0001G1017"/>
<dbReference type="STRING" id="1618337.UT28_C0001G1017"/>
<protein>
    <submittedName>
        <fullName evidence="1">Uncharacterized protein</fullName>
    </submittedName>
</protein>
<gene>
    <name evidence="1" type="ORF">UT28_C0001G1017</name>
</gene>
<proteinExistence type="predicted"/>
<dbReference type="Proteomes" id="UP000035648">
    <property type="component" value="Chromosome"/>
</dbReference>
<sequence length="81" mass="8908">MNQSQFTKIRQGIGISTRGMTAEQRELIDSVCKWAISSNASEEDVRQELLDTVSIEQPPSIGNTSGNAAVVVKMRYDGYAE</sequence>
<reference evidence="1 2" key="1">
    <citation type="journal article" date="2015" name="Nature">
        <title>rRNA introns, odd ribosomes, and small enigmatic genomes across a large radiation of phyla.</title>
        <authorList>
            <person name="Brown C.T."/>
            <person name="Hug L.A."/>
            <person name="Thomas B.C."/>
            <person name="Sharon I."/>
            <person name="Castelle C.J."/>
            <person name="Singh A."/>
            <person name="Wilkins M.J."/>
            <person name="Williams K.H."/>
            <person name="Banfield J.F."/>
        </authorList>
    </citation>
    <scope>NUCLEOTIDE SEQUENCE [LARGE SCALE GENOMIC DNA]</scope>
</reference>
<name>A0A0G4B4C5_9BACT</name>
<organism evidence="1 2">
    <name type="scientific">Berkelbacteria bacterium GW2011_GWE1_39_12</name>
    <dbReference type="NCBI Taxonomy" id="1618337"/>
    <lineage>
        <taxon>Bacteria</taxon>
        <taxon>Candidatus Berkelbacteria</taxon>
    </lineage>
</organism>
<evidence type="ECO:0000313" key="1">
    <source>
        <dbReference type="EMBL" id="AKM82791.1"/>
    </source>
</evidence>
<evidence type="ECO:0000313" key="2">
    <source>
        <dbReference type="Proteomes" id="UP000035648"/>
    </source>
</evidence>
<dbReference type="EMBL" id="CP011213">
    <property type="protein sequence ID" value="AKM82791.1"/>
    <property type="molecule type" value="Genomic_DNA"/>
</dbReference>
<accession>A0A0G4B4C5</accession>
<dbReference type="AlphaFoldDB" id="A0A0G4B4C5"/>